<gene>
    <name evidence="2" type="ORF">Cni_G23060</name>
</gene>
<evidence type="ECO:0000313" key="3">
    <source>
        <dbReference type="Proteomes" id="UP001327560"/>
    </source>
</evidence>
<name>A0AAQ3QN86_9LILI</name>
<sequence length="327" mass="36204">MPSSSPIAPPLSLTKRFVIAAASAVNDAACRSDGTINRRLVSLLDPSIPPSAKPHHGVRTADVPVDPSRDVWFRLFVPATEPASRRRIPAIVFFHGGGFAFMSPASYMYDDLCRRICRTVNAVVISVNYRPVPEHRYPAQYDDGIDVLHFLEAGGLLYADPPAAELADLSNCFLVGDSAGGNIVHHVARRWATDAVRAWKRVRLAGMERTEAELRLAGAPLVSVERTDWLWRALLPEGADRDHEASNVFGPKARQLEEALPAALVVVGSFDPLQDWQRRYYKGLRARGKVALLVEYPEAIHAFYAFPDLKESAALMEEIKSFVDSHR</sequence>
<keyword evidence="3" id="KW-1185">Reference proteome</keyword>
<dbReference type="Pfam" id="PF07859">
    <property type="entry name" value="Abhydrolase_3"/>
    <property type="match status" value="1"/>
</dbReference>
<dbReference type="SUPFAM" id="SSF53474">
    <property type="entry name" value="alpha/beta-Hydrolases"/>
    <property type="match status" value="1"/>
</dbReference>
<evidence type="ECO:0000313" key="2">
    <source>
        <dbReference type="EMBL" id="WOL14280.1"/>
    </source>
</evidence>
<dbReference type="InterPro" id="IPR050466">
    <property type="entry name" value="Carboxylest/Gibb_receptor"/>
</dbReference>
<feature type="domain" description="Alpha/beta hydrolase fold-3" evidence="1">
    <location>
        <begin position="91"/>
        <end position="304"/>
    </location>
</feature>
<proteinExistence type="predicted"/>
<dbReference type="PANTHER" id="PTHR23024">
    <property type="entry name" value="ARYLACETAMIDE DEACETYLASE"/>
    <property type="match status" value="1"/>
</dbReference>
<dbReference type="Proteomes" id="UP001327560">
    <property type="component" value="Chromosome 7"/>
</dbReference>
<dbReference type="PANTHER" id="PTHR23024:SF24">
    <property type="entry name" value="ALPHA_BETA HYDROLASE FOLD-3 DOMAIN-CONTAINING PROTEIN"/>
    <property type="match status" value="1"/>
</dbReference>
<organism evidence="2 3">
    <name type="scientific">Canna indica</name>
    <name type="common">Indian-shot</name>
    <dbReference type="NCBI Taxonomy" id="4628"/>
    <lineage>
        <taxon>Eukaryota</taxon>
        <taxon>Viridiplantae</taxon>
        <taxon>Streptophyta</taxon>
        <taxon>Embryophyta</taxon>
        <taxon>Tracheophyta</taxon>
        <taxon>Spermatophyta</taxon>
        <taxon>Magnoliopsida</taxon>
        <taxon>Liliopsida</taxon>
        <taxon>Zingiberales</taxon>
        <taxon>Cannaceae</taxon>
        <taxon>Canna</taxon>
    </lineage>
</organism>
<accession>A0AAQ3QN86</accession>
<evidence type="ECO:0000259" key="1">
    <source>
        <dbReference type="Pfam" id="PF07859"/>
    </source>
</evidence>
<dbReference type="GO" id="GO:0016787">
    <property type="term" value="F:hydrolase activity"/>
    <property type="evidence" value="ECO:0007669"/>
    <property type="project" value="InterPro"/>
</dbReference>
<dbReference type="AlphaFoldDB" id="A0AAQ3QN86"/>
<protein>
    <submittedName>
        <fullName evidence="2">Carboxylesterase 18</fullName>
    </submittedName>
</protein>
<dbReference type="Gene3D" id="3.40.50.1820">
    <property type="entry name" value="alpha/beta hydrolase"/>
    <property type="match status" value="1"/>
</dbReference>
<reference evidence="2 3" key="1">
    <citation type="submission" date="2023-10" db="EMBL/GenBank/DDBJ databases">
        <title>Chromosome-scale genome assembly provides insights into flower coloration mechanisms of Canna indica.</title>
        <authorList>
            <person name="Li C."/>
        </authorList>
    </citation>
    <scope>NUCLEOTIDE SEQUENCE [LARGE SCALE GENOMIC DNA]</scope>
    <source>
        <tissue evidence="2">Flower</tissue>
    </source>
</reference>
<dbReference type="EMBL" id="CP136896">
    <property type="protein sequence ID" value="WOL14280.1"/>
    <property type="molecule type" value="Genomic_DNA"/>
</dbReference>
<dbReference type="InterPro" id="IPR029058">
    <property type="entry name" value="AB_hydrolase_fold"/>
</dbReference>
<dbReference type="InterPro" id="IPR013094">
    <property type="entry name" value="AB_hydrolase_3"/>
</dbReference>